<keyword evidence="4" id="KW-1185">Reference proteome</keyword>
<dbReference type="EMBL" id="JAWDGP010002751">
    <property type="protein sequence ID" value="KAK3780247.1"/>
    <property type="molecule type" value="Genomic_DNA"/>
</dbReference>
<dbReference type="GO" id="GO:0042391">
    <property type="term" value="P:regulation of membrane potential"/>
    <property type="evidence" value="ECO:0007669"/>
    <property type="project" value="TreeGrafter"/>
</dbReference>
<feature type="domain" description="PAS" evidence="2">
    <location>
        <begin position="88"/>
        <end position="117"/>
    </location>
</feature>
<sequence>MRLHRSEKEQTHRQADRETGREAEKEILLASVLNSASPLLVLIEMPGLVPIHSLRSELDSVRSFYPAHKNFHNRKFVIANAQVETVPIIFCNDGFCELTGYSRAEVMQKSSLCDFLHGPLTSSYAITQIKDFLQGSEENQVEILYYKKDEWTTESRTVLDDTQPAACPRVDVNQAAGNEVL</sequence>
<comment type="caution">
    <text evidence="3">The sequence shown here is derived from an EMBL/GenBank/DDBJ whole genome shotgun (WGS) entry which is preliminary data.</text>
</comment>
<dbReference type="InterPro" id="IPR035965">
    <property type="entry name" value="PAS-like_dom_sf"/>
</dbReference>
<dbReference type="CDD" id="cd00130">
    <property type="entry name" value="PAS"/>
    <property type="match status" value="1"/>
</dbReference>
<reference evidence="3" key="1">
    <citation type="journal article" date="2023" name="G3 (Bethesda)">
        <title>A reference genome for the long-term kleptoplast-retaining sea slug Elysia crispata morphotype clarki.</title>
        <authorList>
            <person name="Eastman K.E."/>
            <person name="Pendleton A.L."/>
            <person name="Shaikh M.A."/>
            <person name="Suttiyut T."/>
            <person name="Ogas R."/>
            <person name="Tomko P."/>
            <person name="Gavelis G."/>
            <person name="Widhalm J.R."/>
            <person name="Wisecaver J.H."/>
        </authorList>
    </citation>
    <scope>NUCLEOTIDE SEQUENCE</scope>
    <source>
        <strain evidence="3">ECLA1</strain>
    </source>
</reference>
<dbReference type="InterPro" id="IPR000014">
    <property type="entry name" value="PAS"/>
</dbReference>
<dbReference type="Pfam" id="PF13426">
    <property type="entry name" value="PAS_9"/>
    <property type="match status" value="1"/>
</dbReference>
<dbReference type="PANTHER" id="PTHR10217:SF548">
    <property type="entry name" value="GH12235P"/>
    <property type="match status" value="1"/>
</dbReference>
<organism evidence="3 4">
    <name type="scientific">Elysia crispata</name>
    <name type="common">lettuce slug</name>
    <dbReference type="NCBI Taxonomy" id="231223"/>
    <lineage>
        <taxon>Eukaryota</taxon>
        <taxon>Metazoa</taxon>
        <taxon>Spiralia</taxon>
        <taxon>Lophotrochozoa</taxon>
        <taxon>Mollusca</taxon>
        <taxon>Gastropoda</taxon>
        <taxon>Heterobranchia</taxon>
        <taxon>Euthyneura</taxon>
        <taxon>Panpulmonata</taxon>
        <taxon>Sacoglossa</taxon>
        <taxon>Placobranchoidea</taxon>
        <taxon>Plakobranchidae</taxon>
        <taxon>Elysia</taxon>
    </lineage>
</organism>
<feature type="region of interest" description="Disordered" evidence="1">
    <location>
        <begin position="1"/>
        <end position="22"/>
    </location>
</feature>
<dbReference type="PANTHER" id="PTHR10217">
    <property type="entry name" value="VOLTAGE AND LIGAND GATED POTASSIUM CHANNEL"/>
    <property type="match status" value="1"/>
</dbReference>
<dbReference type="Gene3D" id="3.30.450.20">
    <property type="entry name" value="PAS domain"/>
    <property type="match status" value="1"/>
</dbReference>
<evidence type="ECO:0000256" key="1">
    <source>
        <dbReference type="SAM" id="MobiDB-lite"/>
    </source>
</evidence>
<accession>A0AAE1A3F6</accession>
<evidence type="ECO:0000259" key="2">
    <source>
        <dbReference type="PROSITE" id="PS50112"/>
    </source>
</evidence>
<dbReference type="GO" id="GO:0005242">
    <property type="term" value="F:inward rectifier potassium channel activity"/>
    <property type="evidence" value="ECO:0007669"/>
    <property type="project" value="TreeGrafter"/>
</dbReference>
<dbReference type="Proteomes" id="UP001283361">
    <property type="component" value="Unassembled WGS sequence"/>
</dbReference>
<dbReference type="InterPro" id="IPR050818">
    <property type="entry name" value="KCNH_animal-type"/>
</dbReference>
<name>A0AAE1A3F6_9GAST</name>
<proteinExistence type="predicted"/>
<dbReference type="PROSITE" id="PS50112">
    <property type="entry name" value="PAS"/>
    <property type="match status" value="1"/>
</dbReference>
<dbReference type="AlphaFoldDB" id="A0AAE1A3F6"/>
<dbReference type="SUPFAM" id="SSF55785">
    <property type="entry name" value="PYP-like sensor domain (PAS domain)"/>
    <property type="match status" value="1"/>
</dbReference>
<gene>
    <name evidence="3" type="ORF">RRG08_047237</name>
</gene>
<protein>
    <recommendedName>
        <fullName evidence="2">PAS domain-containing protein</fullName>
    </recommendedName>
</protein>
<evidence type="ECO:0000313" key="4">
    <source>
        <dbReference type="Proteomes" id="UP001283361"/>
    </source>
</evidence>
<evidence type="ECO:0000313" key="3">
    <source>
        <dbReference type="EMBL" id="KAK3780247.1"/>
    </source>
</evidence>
<dbReference type="GO" id="GO:0005886">
    <property type="term" value="C:plasma membrane"/>
    <property type="evidence" value="ECO:0007669"/>
    <property type="project" value="TreeGrafter"/>
</dbReference>